<dbReference type="GO" id="GO:0005856">
    <property type="term" value="C:cytoskeleton"/>
    <property type="evidence" value="ECO:0007669"/>
    <property type="project" value="UniProtKB-ARBA"/>
</dbReference>
<gene>
    <name evidence="5" type="ORF">FSP39_014401</name>
</gene>
<evidence type="ECO:0000259" key="4">
    <source>
        <dbReference type="Pfam" id="PF13863"/>
    </source>
</evidence>
<keyword evidence="6" id="KW-1185">Reference proteome</keyword>
<dbReference type="InterPro" id="IPR051147">
    <property type="entry name" value="CFAP_domain-containing"/>
</dbReference>
<evidence type="ECO:0000313" key="5">
    <source>
        <dbReference type="EMBL" id="KAK3093354.1"/>
    </source>
</evidence>
<evidence type="ECO:0000313" key="6">
    <source>
        <dbReference type="Proteomes" id="UP001186944"/>
    </source>
</evidence>
<dbReference type="Proteomes" id="UP001186944">
    <property type="component" value="Unassembled WGS sequence"/>
</dbReference>
<comment type="caution">
    <text evidence="5">The sequence shown here is derived from an EMBL/GenBank/DDBJ whole genome shotgun (WGS) entry which is preliminary data.</text>
</comment>
<proteinExistence type="predicted"/>
<dbReference type="AlphaFoldDB" id="A0AA89BS14"/>
<feature type="compositionally biased region" description="Basic residues" evidence="3">
    <location>
        <begin position="347"/>
        <end position="358"/>
    </location>
</feature>
<keyword evidence="1 2" id="KW-0175">Coiled coil</keyword>
<dbReference type="InterPro" id="IPR025252">
    <property type="entry name" value="DUF4200"/>
</dbReference>
<accession>A0AA89BS14</accession>
<evidence type="ECO:0000256" key="1">
    <source>
        <dbReference type="ARBA" id="ARBA00023054"/>
    </source>
</evidence>
<feature type="region of interest" description="Disordered" evidence="3">
    <location>
        <begin position="329"/>
        <end position="358"/>
    </location>
</feature>
<dbReference type="PANTHER" id="PTHR21683:SF18">
    <property type="entry name" value="COILED-COIL DOMAIN-CONTAINING PROTEIN 42 HOMOLOG"/>
    <property type="match status" value="1"/>
</dbReference>
<feature type="coiled-coil region" evidence="2">
    <location>
        <begin position="138"/>
        <end position="165"/>
    </location>
</feature>
<feature type="coiled-coil region" evidence="2">
    <location>
        <begin position="208"/>
        <end position="242"/>
    </location>
</feature>
<evidence type="ECO:0000256" key="2">
    <source>
        <dbReference type="SAM" id="Coils"/>
    </source>
</evidence>
<name>A0AA89BS14_PINIB</name>
<protein>
    <recommendedName>
        <fullName evidence="4">DUF4200 domain-containing protein</fullName>
    </recommendedName>
</protein>
<organism evidence="5 6">
    <name type="scientific">Pinctada imbricata</name>
    <name type="common">Atlantic pearl-oyster</name>
    <name type="synonym">Pinctada martensii</name>
    <dbReference type="NCBI Taxonomy" id="66713"/>
    <lineage>
        <taxon>Eukaryota</taxon>
        <taxon>Metazoa</taxon>
        <taxon>Spiralia</taxon>
        <taxon>Lophotrochozoa</taxon>
        <taxon>Mollusca</taxon>
        <taxon>Bivalvia</taxon>
        <taxon>Autobranchia</taxon>
        <taxon>Pteriomorphia</taxon>
        <taxon>Pterioida</taxon>
        <taxon>Pterioidea</taxon>
        <taxon>Pteriidae</taxon>
        <taxon>Pinctada</taxon>
    </lineage>
</organism>
<sequence>MTVSKMATTDPYKLELDDQKRNVFVTQLHDRDDEDHDLTEFPVVKETAGQLIETGINTFQKTLLLKKEVEVAKVDAELQECRQKFRQKMDDLAERQVVVQKRQQMMKAKVSKFDKFIKDNEAKRRRAIQKYQTEVLLKEQKQSEYEMLCEQLAALKKRRNYLEKKVVTYKKYAAYLLKVIDIMPEDYIQDDDKMKGLMMRHHTLSESNKDLVDNLVSMSDQIEELKKRLDEMKADHDKHKISINSHLSQLQHNQEHRQELNKQEEQSFAANKGDLRKRRTDLGVILMAIDNIADKCRKRLDPPLETMSLEDKLHRIGEYLREQADIARMAAPSGDPSGRGSTDLHKGKSRKKHVTMKT</sequence>
<feature type="domain" description="DUF4200" evidence="4">
    <location>
        <begin position="64"/>
        <end position="181"/>
    </location>
</feature>
<dbReference type="EMBL" id="VSWD01000009">
    <property type="protein sequence ID" value="KAK3093354.1"/>
    <property type="molecule type" value="Genomic_DNA"/>
</dbReference>
<dbReference type="Pfam" id="PF13863">
    <property type="entry name" value="DUF4200"/>
    <property type="match status" value="1"/>
</dbReference>
<evidence type="ECO:0000256" key="3">
    <source>
        <dbReference type="SAM" id="MobiDB-lite"/>
    </source>
</evidence>
<reference evidence="5" key="1">
    <citation type="submission" date="2019-08" db="EMBL/GenBank/DDBJ databases">
        <title>The improved chromosome-level genome for the pearl oyster Pinctada fucata martensii using PacBio sequencing and Hi-C.</title>
        <authorList>
            <person name="Zheng Z."/>
        </authorList>
    </citation>
    <scope>NUCLEOTIDE SEQUENCE</scope>
    <source>
        <strain evidence="5">ZZ-2019</strain>
        <tissue evidence="5">Adductor muscle</tissue>
    </source>
</reference>
<dbReference type="PANTHER" id="PTHR21683">
    <property type="entry name" value="COILED-COIL DOMAIN-CONTAINING PROTEIN 42 LIKE-2-LIKE-RELATED"/>
    <property type="match status" value="1"/>
</dbReference>